<proteinExistence type="predicted"/>
<dbReference type="AlphaFoldDB" id="A0A2K8T4E1"/>
<gene>
    <name evidence="1" type="ORF">COO91_08730</name>
</gene>
<keyword evidence="2" id="KW-1185">Reference proteome</keyword>
<dbReference type="OrthoDB" id="532149at2"/>
<sequence length="125" mass="13498">MASTSNVQITIALQEPDLEDDELQAQTQRLLQQMLELDEVEDASLFREAEAPAGSKSLTGLAVGWLTAQVNAKNIKGLMGFLGDRLGNKTIELEIEANGKKLKVKASSRQELEAAIEAAEKFVAG</sequence>
<dbReference type="KEGG" id="nfl:COO91_08730"/>
<organism evidence="1 2">
    <name type="scientific">Nostoc flagelliforme CCNUN1</name>
    <dbReference type="NCBI Taxonomy" id="2038116"/>
    <lineage>
        <taxon>Bacteria</taxon>
        <taxon>Bacillati</taxon>
        <taxon>Cyanobacteriota</taxon>
        <taxon>Cyanophyceae</taxon>
        <taxon>Nostocales</taxon>
        <taxon>Nostocaceae</taxon>
        <taxon>Nostoc</taxon>
    </lineage>
</organism>
<protein>
    <submittedName>
        <fullName evidence="1">Uncharacterized protein</fullName>
    </submittedName>
</protein>
<dbReference type="EMBL" id="CP024785">
    <property type="protein sequence ID" value="AUB42588.1"/>
    <property type="molecule type" value="Genomic_DNA"/>
</dbReference>
<dbReference type="Proteomes" id="UP000232003">
    <property type="component" value="Chromosome"/>
</dbReference>
<dbReference type="RefSeq" id="WP_100902556.1">
    <property type="nucleotide sequence ID" value="NZ_CAWNNC010000001.1"/>
</dbReference>
<name>A0A2K8T4E1_9NOSO</name>
<accession>A0A2K8T4E1</accession>
<evidence type="ECO:0000313" key="1">
    <source>
        <dbReference type="EMBL" id="AUB42588.1"/>
    </source>
</evidence>
<evidence type="ECO:0000313" key="2">
    <source>
        <dbReference type="Proteomes" id="UP000232003"/>
    </source>
</evidence>
<reference evidence="1 2" key="1">
    <citation type="submission" date="2017-11" db="EMBL/GenBank/DDBJ databases">
        <title>Complete genome of a free-living desiccation-tolerant cyanobacterium and its photosynthetic adaptation to extreme terrestrial habitat.</title>
        <authorList>
            <person name="Shang J."/>
        </authorList>
    </citation>
    <scope>NUCLEOTIDE SEQUENCE [LARGE SCALE GENOMIC DNA]</scope>
    <source>
        <strain evidence="1 2">CCNUN1</strain>
    </source>
</reference>